<evidence type="ECO:0000256" key="3">
    <source>
        <dbReference type="PIRSR" id="PIRSR005384-1"/>
    </source>
</evidence>
<dbReference type="PANTHER" id="PTHR30345:SF0">
    <property type="entry name" value="DNA DAMAGE-REPAIR_TOLERATION PROTEIN DRT102"/>
    <property type="match status" value="1"/>
</dbReference>
<accession>A0A5B9Y3A4</accession>
<evidence type="ECO:0000256" key="2">
    <source>
        <dbReference type="ARBA" id="ARBA00023235"/>
    </source>
</evidence>
<evidence type="ECO:0000313" key="5">
    <source>
        <dbReference type="EMBL" id="QEH61265.1"/>
    </source>
</evidence>
<evidence type="ECO:0000256" key="1">
    <source>
        <dbReference type="ARBA" id="ARBA00008754"/>
    </source>
</evidence>
<dbReference type="NCBIfam" id="NF004051">
    <property type="entry name" value="PRK05571.1"/>
    <property type="match status" value="1"/>
</dbReference>
<dbReference type="NCBIfam" id="TIGR00689">
    <property type="entry name" value="rpiB_lacA_lacB"/>
    <property type="match status" value="1"/>
</dbReference>
<dbReference type="GO" id="GO:0019316">
    <property type="term" value="P:D-allose catabolic process"/>
    <property type="evidence" value="ECO:0007669"/>
    <property type="project" value="TreeGrafter"/>
</dbReference>
<organism evidence="5 6">
    <name type="scientific">Spiroplasma chinense</name>
    <dbReference type="NCBI Taxonomy" id="216932"/>
    <lineage>
        <taxon>Bacteria</taxon>
        <taxon>Bacillati</taxon>
        <taxon>Mycoplasmatota</taxon>
        <taxon>Mollicutes</taxon>
        <taxon>Entomoplasmatales</taxon>
        <taxon>Spiroplasmataceae</taxon>
        <taxon>Spiroplasma</taxon>
    </lineage>
</organism>
<dbReference type="Pfam" id="PF02502">
    <property type="entry name" value="LacAB_rpiB"/>
    <property type="match status" value="1"/>
</dbReference>
<feature type="active site" description="Proton acceptor" evidence="3">
    <location>
        <position position="65"/>
    </location>
</feature>
<feature type="binding site" evidence="4">
    <location>
        <begin position="66"/>
        <end position="70"/>
    </location>
    <ligand>
        <name>D-ribulose 5-phosphate</name>
        <dbReference type="ChEBI" id="CHEBI:58121"/>
    </ligand>
</feature>
<feature type="active site" description="Proton donor" evidence="3">
    <location>
        <position position="98"/>
    </location>
</feature>
<dbReference type="KEGG" id="schi:SCHIN_v1c00670"/>
<keyword evidence="2 5" id="KW-0413">Isomerase</keyword>
<dbReference type="GO" id="GO:0009052">
    <property type="term" value="P:pentose-phosphate shunt, non-oxidative branch"/>
    <property type="evidence" value="ECO:0007669"/>
    <property type="project" value="TreeGrafter"/>
</dbReference>
<reference evidence="5 6" key="1">
    <citation type="submission" date="2019-08" db="EMBL/GenBank/DDBJ databases">
        <title>Complete genome sequence of Spiroplasma chinense CCH (DSM 19755).</title>
        <authorList>
            <person name="Shen H.-Y."/>
            <person name="Lin Y.-C."/>
            <person name="Chou L."/>
            <person name="Kuo C.-H."/>
        </authorList>
    </citation>
    <scope>NUCLEOTIDE SEQUENCE [LARGE SCALE GENOMIC DNA]</scope>
    <source>
        <strain evidence="5 6">CCH</strain>
    </source>
</reference>
<name>A0A5B9Y3A4_9MOLU</name>
<dbReference type="GO" id="GO:0004751">
    <property type="term" value="F:ribose-5-phosphate isomerase activity"/>
    <property type="evidence" value="ECO:0007669"/>
    <property type="project" value="TreeGrafter"/>
</dbReference>
<gene>
    <name evidence="5" type="primary">rpiB</name>
    <name evidence="5" type="ORF">SCHIN_v1c00670</name>
</gene>
<dbReference type="EMBL" id="CP043026">
    <property type="protein sequence ID" value="QEH61265.1"/>
    <property type="molecule type" value="Genomic_DNA"/>
</dbReference>
<feature type="binding site" evidence="4">
    <location>
        <begin position="8"/>
        <end position="9"/>
    </location>
    <ligand>
        <name>D-ribulose 5-phosphate</name>
        <dbReference type="ChEBI" id="CHEBI:58121"/>
    </ligand>
</feature>
<proteinExistence type="inferred from homology"/>
<dbReference type="Gene3D" id="3.40.1400.10">
    <property type="entry name" value="Sugar-phosphate isomerase, RpiB/LacA/LacB"/>
    <property type="match status" value="1"/>
</dbReference>
<dbReference type="PANTHER" id="PTHR30345">
    <property type="entry name" value="RIBOSE-5-PHOSPHATE ISOMERASE B"/>
    <property type="match status" value="1"/>
</dbReference>
<feature type="binding site" evidence="4">
    <location>
        <position position="99"/>
    </location>
    <ligand>
        <name>D-ribulose 5-phosphate</name>
        <dbReference type="ChEBI" id="CHEBI:58121"/>
    </ligand>
</feature>
<feature type="binding site" evidence="4">
    <location>
        <position position="109"/>
    </location>
    <ligand>
        <name>D-ribulose 5-phosphate</name>
        <dbReference type="ChEBI" id="CHEBI:58121"/>
    </ligand>
</feature>
<dbReference type="InterPro" id="IPR036569">
    <property type="entry name" value="RpiB_LacA_LacB_sf"/>
</dbReference>
<dbReference type="InterPro" id="IPR004785">
    <property type="entry name" value="RpiB"/>
</dbReference>
<keyword evidence="6" id="KW-1185">Reference proteome</keyword>
<dbReference type="RefSeq" id="WP_166507660.1">
    <property type="nucleotide sequence ID" value="NZ_CP043026.1"/>
</dbReference>
<evidence type="ECO:0000256" key="4">
    <source>
        <dbReference type="PIRSR" id="PIRSR005384-2"/>
    </source>
</evidence>
<dbReference type="Proteomes" id="UP000323144">
    <property type="component" value="Chromosome"/>
</dbReference>
<comment type="similarity">
    <text evidence="1">Belongs to the LacAB/RpiB family.</text>
</comment>
<protein>
    <submittedName>
        <fullName evidence="5">Ribose-5-phosphate isomerase B</fullName>
    </submittedName>
</protein>
<dbReference type="NCBIfam" id="TIGR01120">
    <property type="entry name" value="rpiB"/>
    <property type="match status" value="1"/>
</dbReference>
<dbReference type="InterPro" id="IPR003500">
    <property type="entry name" value="RpiB_LacA_LacB"/>
</dbReference>
<feature type="binding site" evidence="4">
    <location>
        <position position="136"/>
    </location>
    <ligand>
        <name>D-ribulose 5-phosphate</name>
        <dbReference type="ChEBI" id="CHEBI:58121"/>
    </ligand>
</feature>
<dbReference type="AlphaFoldDB" id="A0A5B9Y3A4"/>
<sequence length="147" mass="15800">MKIFIGNDHTAVEMKNIITKHLEEQGFEVVNLGTDKDSSVDYPDFGKAVAREVVANKGSFGIIICGSGIGISIAANKVEGARAALAYEEQGAMLARAHNNANILALGARFIANQKALGLVDVFLSTEFEGDRHQKRIDKLTIEGQGK</sequence>
<dbReference type="SUPFAM" id="SSF89623">
    <property type="entry name" value="Ribose/Galactose isomerase RpiB/AlsB"/>
    <property type="match status" value="1"/>
</dbReference>
<evidence type="ECO:0000313" key="6">
    <source>
        <dbReference type="Proteomes" id="UP000323144"/>
    </source>
</evidence>
<dbReference type="PIRSF" id="PIRSF005384">
    <property type="entry name" value="RpiB_LacA_B"/>
    <property type="match status" value="1"/>
</dbReference>
<feature type="binding site" evidence="4">
    <location>
        <position position="132"/>
    </location>
    <ligand>
        <name>D-ribulose 5-phosphate</name>
        <dbReference type="ChEBI" id="CHEBI:58121"/>
    </ligand>
</feature>